<reference evidence="1 2" key="4">
    <citation type="journal article" date="2020" name="PLoS ONE">
        <title>Taxonomic classification of strain PO100/5 shows a broader geographic distribution and genetic markers of the recently described Corynebacterium silvaticum.</title>
        <authorList>
            <person name="Viana M.V.C."/>
            <person name="Profeta R."/>
            <person name="da Silva A.L."/>
            <person name="Hurtado R."/>
            <person name="Cerqueira J.C."/>
            <person name="Ribeiro B.F.S."/>
            <person name="Almeida M.O."/>
            <person name="Morais-Rodrigues F."/>
            <person name="Soares S.C."/>
            <person name="Oliveira M."/>
            <person name="Tavares L."/>
            <person name="Figueiredo H."/>
            <person name="Wattam A.R."/>
            <person name="Barh D."/>
            <person name="Ghosh P."/>
            <person name="Silva A."/>
            <person name="Azevedo V."/>
        </authorList>
    </citation>
    <scope>NUCLEOTIDE SEQUENCE [LARGE SCALE GENOMIC DNA]</scope>
    <source>
        <strain evidence="1 2">PO100/5</strain>
    </source>
</reference>
<reference evidence="1 2" key="2">
    <citation type="journal article" date="2020" name="Antonie Van Leeuwenhoek">
        <title>Phylogenomic characterisation of a novel corynebacterial species pathogenic to animals.</title>
        <authorList>
            <person name="Moller J."/>
            <person name="Musella L."/>
            <person name="Melnikov V."/>
            <person name="Geissdorfer W."/>
            <person name="Burkovski A."/>
            <person name="Sangal V."/>
        </authorList>
    </citation>
    <scope>NUCLEOTIDE SEQUENCE [LARGE SCALE GENOMIC DNA]</scope>
    <source>
        <strain evidence="1 2">PO100/5</strain>
    </source>
</reference>
<proteinExistence type="predicted"/>
<keyword evidence="2" id="KW-1185">Reference proteome</keyword>
<accession>A0ACD4PY75</accession>
<name>A0ACD4PY75_9CORY</name>
<dbReference type="Proteomes" id="UP000195652">
    <property type="component" value="Chromosome"/>
</dbReference>
<organism evidence="1 2">
    <name type="scientific">Corynebacterium silvaticum</name>
    <dbReference type="NCBI Taxonomy" id="2320431"/>
    <lineage>
        <taxon>Bacteria</taxon>
        <taxon>Bacillati</taxon>
        <taxon>Actinomycetota</taxon>
        <taxon>Actinomycetes</taxon>
        <taxon>Mycobacteriales</taxon>
        <taxon>Corynebacteriaceae</taxon>
        <taxon>Corynebacterium</taxon>
    </lineage>
</organism>
<protein>
    <submittedName>
        <fullName evidence="1">Uncharacterized protein</fullName>
    </submittedName>
</protein>
<dbReference type="EMBL" id="CP021417">
    <property type="protein sequence ID" value="WCV10642.1"/>
    <property type="molecule type" value="Genomic_DNA"/>
</dbReference>
<evidence type="ECO:0000313" key="1">
    <source>
        <dbReference type="EMBL" id="WCV10642.1"/>
    </source>
</evidence>
<sequence>MDINAILLPVMDFFSQGIGRVIANILQAIYSFFYPANAPAATLPEGK</sequence>
<gene>
    <name evidence="1" type="ORF">CBE74_13055</name>
</gene>
<evidence type="ECO:0000313" key="2">
    <source>
        <dbReference type="Proteomes" id="UP000195652"/>
    </source>
</evidence>
<reference evidence="1 2" key="3">
    <citation type="journal article" date="2020" name="Int. J. Syst. Evol. Microbiol.">
        <title>Corynebacterium silvaticum sp. nov., a unique group of NTTB corynebacteria in wild boar and roe deer.</title>
        <authorList>
            <person name="Dangel A."/>
            <person name="Berger A."/>
            <person name="Rau J."/>
            <person name="Eisenberg T."/>
            <person name="Kampfer P."/>
            <person name="Margos G."/>
            <person name="Contzen M."/>
            <person name="Busse H.J."/>
            <person name="Konrad R."/>
            <person name="Peters M."/>
            <person name="Sting R."/>
            <person name="Sing A."/>
        </authorList>
    </citation>
    <scope>NUCLEOTIDE SEQUENCE [LARGE SCALE GENOMIC DNA]</scope>
    <source>
        <strain evidence="1 2">PO100/5</strain>
    </source>
</reference>
<reference evidence="1 2" key="1">
    <citation type="journal article" date="2014" name="BMC Vet. Res.">
        <title>First report of Corynebacterium pseudotuberculosis from caseous lymphadenitis lesions in Black Alentejano pig (Sus scrofa domesticus).</title>
        <authorList>
            <person name="Oliveira M."/>
            <person name="Barroco C."/>
            <person name="Mottola C."/>
            <person name="Santos R."/>
            <person name="Lemsaddek A."/>
            <person name="Tavares L."/>
            <person name="Semedo-Lemsaddek T."/>
        </authorList>
    </citation>
    <scope>NUCLEOTIDE SEQUENCE [LARGE SCALE GENOMIC DNA]</scope>
    <source>
        <strain evidence="1 2">PO100/5</strain>
    </source>
</reference>